<accession>A0ACD3BHZ8</accession>
<evidence type="ECO:0000313" key="2">
    <source>
        <dbReference type="Proteomes" id="UP000308600"/>
    </source>
</evidence>
<evidence type="ECO:0000313" key="1">
    <source>
        <dbReference type="EMBL" id="TFK77535.1"/>
    </source>
</evidence>
<name>A0ACD3BHZ8_9AGAR</name>
<dbReference type="Proteomes" id="UP000308600">
    <property type="component" value="Unassembled WGS sequence"/>
</dbReference>
<dbReference type="EMBL" id="ML208259">
    <property type="protein sequence ID" value="TFK77535.1"/>
    <property type="molecule type" value="Genomic_DNA"/>
</dbReference>
<organism evidence="1 2">
    <name type="scientific">Pluteus cervinus</name>
    <dbReference type="NCBI Taxonomy" id="181527"/>
    <lineage>
        <taxon>Eukaryota</taxon>
        <taxon>Fungi</taxon>
        <taxon>Dikarya</taxon>
        <taxon>Basidiomycota</taxon>
        <taxon>Agaricomycotina</taxon>
        <taxon>Agaricomycetes</taxon>
        <taxon>Agaricomycetidae</taxon>
        <taxon>Agaricales</taxon>
        <taxon>Pluteineae</taxon>
        <taxon>Pluteaceae</taxon>
        <taxon>Pluteus</taxon>
    </lineage>
</organism>
<proteinExistence type="predicted"/>
<reference evidence="1 2" key="1">
    <citation type="journal article" date="2019" name="Nat. Ecol. Evol.">
        <title>Megaphylogeny resolves global patterns of mushroom evolution.</title>
        <authorList>
            <person name="Varga T."/>
            <person name="Krizsan K."/>
            <person name="Foldi C."/>
            <person name="Dima B."/>
            <person name="Sanchez-Garcia M."/>
            <person name="Sanchez-Ramirez S."/>
            <person name="Szollosi G.J."/>
            <person name="Szarkandi J.G."/>
            <person name="Papp V."/>
            <person name="Albert L."/>
            <person name="Andreopoulos W."/>
            <person name="Angelini C."/>
            <person name="Antonin V."/>
            <person name="Barry K.W."/>
            <person name="Bougher N.L."/>
            <person name="Buchanan P."/>
            <person name="Buyck B."/>
            <person name="Bense V."/>
            <person name="Catcheside P."/>
            <person name="Chovatia M."/>
            <person name="Cooper J."/>
            <person name="Damon W."/>
            <person name="Desjardin D."/>
            <person name="Finy P."/>
            <person name="Geml J."/>
            <person name="Haridas S."/>
            <person name="Hughes K."/>
            <person name="Justo A."/>
            <person name="Karasinski D."/>
            <person name="Kautmanova I."/>
            <person name="Kiss B."/>
            <person name="Kocsube S."/>
            <person name="Kotiranta H."/>
            <person name="LaButti K.M."/>
            <person name="Lechner B.E."/>
            <person name="Liimatainen K."/>
            <person name="Lipzen A."/>
            <person name="Lukacs Z."/>
            <person name="Mihaltcheva S."/>
            <person name="Morgado L.N."/>
            <person name="Niskanen T."/>
            <person name="Noordeloos M.E."/>
            <person name="Ohm R.A."/>
            <person name="Ortiz-Santana B."/>
            <person name="Ovrebo C."/>
            <person name="Racz N."/>
            <person name="Riley R."/>
            <person name="Savchenko A."/>
            <person name="Shiryaev A."/>
            <person name="Soop K."/>
            <person name="Spirin V."/>
            <person name="Szebenyi C."/>
            <person name="Tomsovsky M."/>
            <person name="Tulloss R.E."/>
            <person name="Uehling J."/>
            <person name="Grigoriev I.V."/>
            <person name="Vagvolgyi C."/>
            <person name="Papp T."/>
            <person name="Martin F.M."/>
            <person name="Miettinen O."/>
            <person name="Hibbett D.S."/>
            <person name="Nagy L.G."/>
        </authorList>
    </citation>
    <scope>NUCLEOTIDE SEQUENCE [LARGE SCALE GENOMIC DNA]</scope>
    <source>
        <strain evidence="1 2">NL-1719</strain>
    </source>
</reference>
<sequence length="1406" mass="150519">MSDHLSPPPVNDTLPPSWGPPNAPLPAYRLAKLANALGVATPIPAVHHFPPSPVLPNTPNGLPTPVELHYRRSPTPSSISGSVLPSYAPSTSKYLLHVIPPLHLPHDSDAFDANDLILPPPNASGYHAQFRRGILVPFYATFQAQLGAIAKEYALPSTSGLVLYLVNSKPPQPNPSGPSPTPDLDDQEGDEPGPRLSEEIWKHLWTRVAKAEPRDDTLLLPSRSPTPNIFTAPSPTPPPETGPTPPLRPLIATSGLDSLQNQNNGWPVTPSTPSSASDPRSHFKSTASEPGTPDTSMASHSFRAAKRANSLDLPGLSSQSIIPILAKIEFDVDRRKAGWYEPWIRSRRINHAKRAESRMGRKASVAEGAEDKESVDGLERKHHIDLLTGTKDAANHLASLFPPRDSGDTLSDGEPEADGYAPLSDSQDGHDDELNKGELEDEDDYEEDATTRVVSSITRRGGKDPLDDVFGSDADTWADIRESNSTARPSSANPNIVNLALTGSELAALPDGEDEALFDAGNNDEEEVRDILERMSSPTQPEFSISPPTSPPSKRSSSPTTSKKHVPPPLVLLPINGGDLVIPAEATSPLPVSPGTSLPYLHGPSSGSQDNSPLPEQQVQREEEEDLEDDYHVRSSAESEKRVGAVFEELDLGLDPTEEYDENDPHDRRRSQYVMRAQLDQIERTLAQLSPRILKSELEEEPTQSYRSNASTLSPNAFSNNNGQLSPAPLRNADVFPPTPRLPHHPDVGERMNRDSDLKGVAWPAVPFSSLNEPVLATSSPPRLQNGANLPPSPPRLAVNGITTSAPKSYNPLSRGPNEVSAETEQRRKALEEEQTLYPPPSSASSHGSSSPIIPLSPDPFGRYPSSPEGSGGGQQPVTYWESGRRPSVSIEQMNESDGMHHHQRSASRATSRFSLDSDTSAEPPSSSSKGKEEKSGNRSTLMAVKGLTKLWKKGPKASVSGPVLPPPPTPSLGSRSVSPEVPFRPSMEGRDGSSQVIPSTPTFGRFPTGGPPPVPPTSAGARSGGSLERRPSQEQQQQQQQQQQQHMQQHSLGVPTLHPMNGGMPPLSTQSGLPMPPVPMLAQMQRGAAMRLDRLHFDQESPYPVRRYSPQPPIVNQESNVLTSQQQQQQQSATEKPAAATTASTINGSSPTTTTSAAPTPMGPPTTSTGPRKSILKSWKSAASIPAALRPGSSNVNNVNANDAANNVSEPRASLERPNAGAPRPRRPSVLHFGSSSRTTPSPAPSSSAMPPPNQGSEIPPSPQIPEQYLQHTSSLRKVSTENHKRGSSVTSGATTVVGSTATSIMSKIGLRRSSKSRMSSSESNPPPSMTSSSTASSPPSHSHQPLSSISSSVRSGSPIDSMTSPRESGETRPSFDASQFEIVSPKLGGTLTYPYHALDHDTSG</sequence>
<gene>
    <name evidence="1" type="ORF">BDN72DRAFT_852596</name>
</gene>
<protein>
    <submittedName>
        <fullName evidence="1">Uncharacterized protein</fullName>
    </submittedName>
</protein>
<keyword evidence="2" id="KW-1185">Reference proteome</keyword>